<comment type="caution">
    <text evidence="2">The sequence shown here is derived from an EMBL/GenBank/DDBJ whole genome shotgun (WGS) entry which is preliminary data.</text>
</comment>
<dbReference type="EMBL" id="BAAABW010000013">
    <property type="protein sequence ID" value="GAA0344926.1"/>
    <property type="molecule type" value="Genomic_DNA"/>
</dbReference>
<dbReference type="PANTHER" id="PTHR45527:SF1">
    <property type="entry name" value="FATTY ACID SYNTHASE"/>
    <property type="match status" value="1"/>
</dbReference>
<dbReference type="SUPFAM" id="SSF52777">
    <property type="entry name" value="CoA-dependent acyltransferases"/>
    <property type="match status" value="2"/>
</dbReference>
<dbReference type="InterPro" id="IPR001242">
    <property type="entry name" value="Condensation_dom"/>
</dbReference>
<gene>
    <name evidence="2" type="ORF">GCM10010319_21450</name>
</gene>
<accession>A0ABN0WS45</accession>
<evidence type="ECO:0000313" key="3">
    <source>
        <dbReference type="Proteomes" id="UP001500063"/>
    </source>
</evidence>
<dbReference type="InterPro" id="IPR023213">
    <property type="entry name" value="CAT-like_dom_sf"/>
</dbReference>
<dbReference type="Pfam" id="PF00668">
    <property type="entry name" value="Condensation"/>
    <property type="match status" value="1"/>
</dbReference>
<name>A0ABN0WS45_9ACTN</name>
<dbReference type="Gene3D" id="3.30.559.30">
    <property type="entry name" value="Nonribosomal peptide synthetase, condensation domain"/>
    <property type="match status" value="1"/>
</dbReference>
<reference evidence="2 3" key="1">
    <citation type="journal article" date="2019" name="Int. J. Syst. Evol. Microbiol.">
        <title>The Global Catalogue of Microorganisms (GCM) 10K type strain sequencing project: providing services to taxonomists for standard genome sequencing and annotation.</title>
        <authorList>
            <consortium name="The Broad Institute Genomics Platform"/>
            <consortium name="The Broad Institute Genome Sequencing Center for Infectious Disease"/>
            <person name="Wu L."/>
            <person name="Ma J."/>
        </authorList>
    </citation>
    <scope>NUCLEOTIDE SEQUENCE [LARGE SCALE GENOMIC DNA]</scope>
    <source>
        <strain evidence="2 3">JCM 4565</strain>
    </source>
</reference>
<dbReference type="Proteomes" id="UP001500063">
    <property type="component" value="Unassembled WGS sequence"/>
</dbReference>
<organism evidence="2 3">
    <name type="scientific">Streptomyces blastmyceticus</name>
    <dbReference type="NCBI Taxonomy" id="68180"/>
    <lineage>
        <taxon>Bacteria</taxon>
        <taxon>Bacillati</taxon>
        <taxon>Actinomycetota</taxon>
        <taxon>Actinomycetes</taxon>
        <taxon>Kitasatosporales</taxon>
        <taxon>Streptomycetaceae</taxon>
        <taxon>Streptomyces</taxon>
    </lineage>
</organism>
<evidence type="ECO:0000259" key="1">
    <source>
        <dbReference type="Pfam" id="PF00668"/>
    </source>
</evidence>
<protein>
    <recommendedName>
        <fullName evidence="1">Condensation domain-containing protein</fullName>
    </recommendedName>
</protein>
<dbReference type="PANTHER" id="PTHR45527">
    <property type="entry name" value="NONRIBOSOMAL PEPTIDE SYNTHETASE"/>
    <property type="match status" value="1"/>
</dbReference>
<feature type="domain" description="Condensation" evidence="1">
    <location>
        <begin position="53"/>
        <end position="403"/>
    </location>
</feature>
<evidence type="ECO:0000313" key="2">
    <source>
        <dbReference type="EMBL" id="GAA0344926.1"/>
    </source>
</evidence>
<sequence>MPVRRPGPARRALPLGCTTDANTTPTSACAPADVAARVGLTTDSETSGATNVHVPLTAFQLEIWISQILEPSSTVYNVGDYYEITGVVDAALLERAARIAVDEAGSLGARFVMGPDGAPAQELAPAEWDFDVLDLSDTRDPEAEALAWMRAQFDRPVDLTRGPLLTAALIKVSADRHFWYRRFHHILIDAHSFAALARRTADLYNSLQSGAPSTPNPFAPVTVAVEHERAYAAGRLCRADRDFWEKEAAEWPVTGRLKAAAPPAPVARHGGHHLPRPVVDAINEQSERFGVSPAHFQITAAALYLWQATEADEVTFGCSVSGRTTRKLRDVVAPMSNILPMRVAVEPDRSVLDTFRQADGRIRQALRHHRYRYEEFRRALSARPGPPEQHGVGPLVNIMNFDRDLRFGAATGVVHTLVTGPIPDLSFFFDARAVSEGAAIGVEANPANYSVEEAQRHADGLGLLVRQLASAEPATAVRTVGRG</sequence>
<proteinExistence type="predicted"/>
<dbReference type="Gene3D" id="3.30.559.10">
    <property type="entry name" value="Chloramphenicol acetyltransferase-like domain"/>
    <property type="match status" value="1"/>
</dbReference>
<keyword evidence="3" id="KW-1185">Reference proteome</keyword>